<dbReference type="PANTHER" id="PTHR22752">
    <property type="entry name" value="G PROTEIN-COUPLED RECEPTOR"/>
    <property type="match status" value="1"/>
</dbReference>
<dbReference type="eggNOG" id="KOG3656">
    <property type="taxonomic scope" value="Eukaryota"/>
</dbReference>
<keyword evidence="7 9" id="KW-0675">Receptor</keyword>
<dbReference type="OMA" id="ASMHTMA"/>
<evidence type="ECO:0000256" key="9">
    <source>
        <dbReference type="RuleBase" id="RU000688"/>
    </source>
</evidence>
<evidence type="ECO:0000313" key="13">
    <source>
        <dbReference type="Proteomes" id="UP000001593"/>
    </source>
</evidence>
<keyword evidence="5 9" id="KW-0297">G-protein coupled receptor</keyword>
<dbReference type="InterPro" id="IPR000276">
    <property type="entry name" value="GPCR_Rhodpsn"/>
</dbReference>
<keyword evidence="2" id="KW-1003">Cell membrane</keyword>
<evidence type="ECO:0000259" key="11">
    <source>
        <dbReference type="PROSITE" id="PS50262"/>
    </source>
</evidence>
<evidence type="ECO:0000256" key="2">
    <source>
        <dbReference type="ARBA" id="ARBA00022475"/>
    </source>
</evidence>
<feature type="transmembrane region" description="Helical" evidence="10">
    <location>
        <begin position="249"/>
        <end position="270"/>
    </location>
</feature>
<dbReference type="EMBL" id="DS469531">
    <property type="protein sequence ID" value="EDO45962.1"/>
    <property type="molecule type" value="Genomic_DNA"/>
</dbReference>
<protein>
    <recommendedName>
        <fullName evidence="11">G-protein coupled receptors family 1 profile domain-containing protein</fullName>
    </recommendedName>
</protein>
<evidence type="ECO:0000256" key="1">
    <source>
        <dbReference type="ARBA" id="ARBA00004651"/>
    </source>
</evidence>
<dbReference type="STRING" id="45351.A7RRJ1"/>
<feature type="transmembrane region" description="Helical" evidence="10">
    <location>
        <begin position="12"/>
        <end position="38"/>
    </location>
</feature>
<dbReference type="PROSITE" id="PS00237">
    <property type="entry name" value="G_PROTEIN_RECEP_F1_1"/>
    <property type="match status" value="1"/>
</dbReference>
<keyword evidence="3 9" id="KW-0812">Transmembrane</keyword>
<dbReference type="InterPro" id="IPR017452">
    <property type="entry name" value="GPCR_Rhodpsn_7TM"/>
</dbReference>
<feature type="transmembrane region" description="Helical" evidence="10">
    <location>
        <begin position="179"/>
        <end position="202"/>
    </location>
</feature>
<evidence type="ECO:0000256" key="6">
    <source>
        <dbReference type="ARBA" id="ARBA00023136"/>
    </source>
</evidence>
<evidence type="ECO:0000256" key="10">
    <source>
        <dbReference type="SAM" id="Phobius"/>
    </source>
</evidence>
<dbReference type="InParanoid" id="A7RRJ1"/>
<evidence type="ECO:0000256" key="4">
    <source>
        <dbReference type="ARBA" id="ARBA00022989"/>
    </source>
</evidence>
<keyword evidence="4 10" id="KW-1133">Transmembrane helix</keyword>
<accession>A7RRJ1</accession>
<keyword evidence="13" id="KW-1185">Reference proteome</keyword>
<feature type="transmembrane region" description="Helical" evidence="10">
    <location>
        <begin position="132"/>
        <end position="155"/>
    </location>
</feature>
<dbReference type="SMART" id="SM01381">
    <property type="entry name" value="7TM_GPCR_Srsx"/>
    <property type="match status" value="1"/>
</dbReference>
<dbReference type="FunFam" id="1.20.1070.10:FF:000772">
    <property type="entry name" value="Predicted protein"/>
    <property type="match status" value="1"/>
</dbReference>
<dbReference type="Gene3D" id="1.20.1070.10">
    <property type="entry name" value="Rhodopsin 7-helix transmembrane proteins"/>
    <property type="match status" value="1"/>
</dbReference>
<dbReference type="SUPFAM" id="SSF81321">
    <property type="entry name" value="Family A G protein-coupled receptor-like"/>
    <property type="match status" value="1"/>
</dbReference>
<sequence>MLPIPPPSDGVLAIEVLTLLIINAIAFGGNLLVCVASYRNPRLRTTTNLYVIALAISDILAASITMPLTLAAIVTGRWSFGVVACNVQGFFVHFLIYASMHTMALTAINRYFRIVKPQKYKRIFQKRRATTLLVLVWMTVGVVVGLPPICGWARFDFRPGKSLYMCILYFETKAGEVTFLLTILVFYVLLSLIVMATSYVHVSRTIKEHNMQVSPIFQRGGFHNPRSLPNRCCSFSYLVVEEIRITKTLFVLVLAFTVCWIPVYTVVSIIRSGLGDLTNAGSVFASLVIFLTSAINPFAYAFRSQSFREEFQ</sequence>
<keyword evidence="6 10" id="KW-0472">Membrane</keyword>
<dbReference type="Proteomes" id="UP000001593">
    <property type="component" value="Unassembled WGS sequence"/>
</dbReference>
<evidence type="ECO:0000256" key="7">
    <source>
        <dbReference type="ARBA" id="ARBA00023170"/>
    </source>
</evidence>
<comment type="subcellular location">
    <subcellularLocation>
        <location evidence="1">Cell membrane</location>
        <topology evidence="1">Multi-pass membrane protein</topology>
    </subcellularLocation>
</comment>
<dbReference type="GO" id="GO:0005886">
    <property type="term" value="C:plasma membrane"/>
    <property type="evidence" value="ECO:0000318"/>
    <property type="project" value="GO_Central"/>
</dbReference>
<gene>
    <name evidence="12" type="ORF">NEMVEDRAFT_v1g90900</name>
</gene>
<dbReference type="PRINTS" id="PR00237">
    <property type="entry name" value="GPCRRHODOPSN"/>
</dbReference>
<feature type="transmembrane region" description="Helical" evidence="10">
    <location>
        <begin position="50"/>
        <end position="74"/>
    </location>
</feature>
<dbReference type="PhylomeDB" id="A7RRJ1"/>
<dbReference type="GO" id="GO:0007602">
    <property type="term" value="P:phototransduction"/>
    <property type="evidence" value="ECO:0000318"/>
    <property type="project" value="GO_Central"/>
</dbReference>
<feature type="transmembrane region" description="Helical" evidence="10">
    <location>
        <begin position="94"/>
        <end position="112"/>
    </location>
</feature>
<evidence type="ECO:0000313" key="12">
    <source>
        <dbReference type="EMBL" id="EDO45962.1"/>
    </source>
</evidence>
<dbReference type="PROSITE" id="PS50262">
    <property type="entry name" value="G_PROTEIN_RECEP_F1_2"/>
    <property type="match status" value="1"/>
</dbReference>
<reference evidence="12 13" key="1">
    <citation type="journal article" date="2007" name="Science">
        <title>Sea anemone genome reveals ancestral eumetazoan gene repertoire and genomic organization.</title>
        <authorList>
            <person name="Putnam N.H."/>
            <person name="Srivastava M."/>
            <person name="Hellsten U."/>
            <person name="Dirks B."/>
            <person name="Chapman J."/>
            <person name="Salamov A."/>
            <person name="Terry A."/>
            <person name="Shapiro H."/>
            <person name="Lindquist E."/>
            <person name="Kapitonov V.V."/>
            <person name="Jurka J."/>
            <person name="Genikhovich G."/>
            <person name="Grigoriev I.V."/>
            <person name="Lucas S.M."/>
            <person name="Steele R.E."/>
            <person name="Finnerty J.R."/>
            <person name="Technau U."/>
            <person name="Martindale M.Q."/>
            <person name="Rokhsar D.S."/>
        </authorList>
    </citation>
    <scope>NUCLEOTIDE SEQUENCE [LARGE SCALE GENOMIC DNA]</scope>
    <source>
        <strain evidence="13">CH2 X CH6</strain>
    </source>
</reference>
<evidence type="ECO:0000256" key="8">
    <source>
        <dbReference type="ARBA" id="ARBA00023224"/>
    </source>
</evidence>
<name>A7RRJ1_NEMVE</name>
<feature type="transmembrane region" description="Helical" evidence="10">
    <location>
        <begin position="282"/>
        <end position="302"/>
    </location>
</feature>
<dbReference type="Pfam" id="PF00001">
    <property type="entry name" value="7tm_1"/>
    <property type="match status" value="1"/>
</dbReference>
<comment type="similarity">
    <text evidence="9">Belongs to the G-protein coupled receptor 1 family.</text>
</comment>
<dbReference type="AlphaFoldDB" id="A7RRJ1"/>
<proteinExistence type="inferred from homology"/>
<dbReference type="GO" id="GO:0008020">
    <property type="term" value="F:G protein-coupled photoreceptor activity"/>
    <property type="evidence" value="ECO:0000318"/>
    <property type="project" value="GO_Central"/>
</dbReference>
<feature type="domain" description="G-protein coupled receptors family 1 profile" evidence="11">
    <location>
        <begin position="29"/>
        <end position="300"/>
    </location>
</feature>
<dbReference type="CDD" id="cd00637">
    <property type="entry name" value="7tm_classA_rhodopsin-like"/>
    <property type="match status" value="1"/>
</dbReference>
<organism evidence="12 13">
    <name type="scientific">Nematostella vectensis</name>
    <name type="common">Starlet sea anemone</name>
    <dbReference type="NCBI Taxonomy" id="45351"/>
    <lineage>
        <taxon>Eukaryota</taxon>
        <taxon>Metazoa</taxon>
        <taxon>Cnidaria</taxon>
        <taxon>Anthozoa</taxon>
        <taxon>Hexacorallia</taxon>
        <taxon>Actiniaria</taxon>
        <taxon>Edwardsiidae</taxon>
        <taxon>Nematostella</taxon>
    </lineage>
</organism>
<dbReference type="GO" id="GO:0007186">
    <property type="term" value="P:G protein-coupled receptor signaling pathway"/>
    <property type="evidence" value="ECO:0000318"/>
    <property type="project" value="GO_Central"/>
</dbReference>
<dbReference type="GO" id="GO:0071482">
    <property type="term" value="P:cellular response to light stimulus"/>
    <property type="evidence" value="ECO:0000318"/>
    <property type="project" value="GO_Central"/>
</dbReference>
<dbReference type="HOGENOM" id="CLU_009579_3_3_1"/>
<evidence type="ECO:0000256" key="3">
    <source>
        <dbReference type="ARBA" id="ARBA00022692"/>
    </source>
</evidence>
<keyword evidence="8 9" id="KW-0807">Transducer</keyword>
<feature type="non-terminal residue" evidence="12">
    <location>
        <position position="312"/>
    </location>
</feature>
<evidence type="ECO:0000256" key="5">
    <source>
        <dbReference type="ARBA" id="ARBA00023040"/>
    </source>
</evidence>